<evidence type="ECO:0000256" key="1">
    <source>
        <dbReference type="SAM" id="Phobius"/>
    </source>
</evidence>
<feature type="transmembrane region" description="Helical" evidence="1">
    <location>
        <begin position="25"/>
        <end position="44"/>
    </location>
</feature>
<dbReference type="RefSeq" id="WP_092463378.1">
    <property type="nucleotide sequence ID" value="NZ_BJEE01000001.1"/>
</dbReference>
<reference evidence="3" key="1">
    <citation type="submission" date="2016-08" db="EMBL/GenBank/DDBJ databases">
        <authorList>
            <person name="Varghese N."/>
            <person name="Submissions Spin"/>
        </authorList>
    </citation>
    <scope>NUCLEOTIDE SEQUENCE [LARGE SCALE GENOMIC DNA]</scope>
    <source>
        <strain evidence="3">R-53094</strain>
    </source>
</reference>
<name>A0A1C4BJ99_9LACO</name>
<keyword evidence="3" id="KW-1185">Reference proteome</keyword>
<sequence length="241" mass="27162">MIVLLVLGIVLLAYAAIQGVVHHQVRWVPIVVGLLLTVFMSFGVNRAQAQHFLMSKVPLTKTQKIQPAVTVNGFKLITTQQGNEGRLRYTYKTNDKTYQTLTQQAKAEVVAGAKPSLKTTVMTYQANSTWRRFLLLGQDTLEKGATTYKLTLPEGWYVVPANKVDDLQKMVQDNEDKLADKVRDEINKEVTAKVKADKDFVDDKTGQDELKNKVVQKVTANSKEELKANMIKQIAQWQKNN</sequence>
<evidence type="ECO:0008006" key="4">
    <source>
        <dbReference type="Google" id="ProtNLM"/>
    </source>
</evidence>
<keyword evidence="1" id="KW-0472">Membrane</keyword>
<dbReference type="OrthoDB" id="2148715at2"/>
<evidence type="ECO:0000313" key="3">
    <source>
        <dbReference type="Proteomes" id="UP000199268"/>
    </source>
</evidence>
<keyword evidence="1" id="KW-1133">Transmembrane helix</keyword>
<dbReference type="AlphaFoldDB" id="A0A1C4BJ99"/>
<evidence type="ECO:0000313" key="2">
    <source>
        <dbReference type="EMBL" id="SCC06903.1"/>
    </source>
</evidence>
<dbReference type="EMBL" id="FMAO01000012">
    <property type="protein sequence ID" value="SCC06903.1"/>
    <property type="molecule type" value="Genomic_DNA"/>
</dbReference>
<protein>
    <recommendedName>
        <fullName evidence="4">DUF4811 domain-containing protein</fullName>
    </recommendedName>
</protein>
<accession>A0A1C4BJ99</accession>
<dbReference type="Pfam" id="PF16069">
    <property type="entry name" value="DUF4811"/>
    <property type="match status" value="1"/>
</dbReference>
<keyword evidence="1" id="KW-0812">Transmembrane</keyword>
<dbReference type="STRING" id="1505725.GA0061074_11219"/>
<gene>
    <name evidence="2" type="ORF">GA0061074_11219</name>
</gene>
<dbReference type="Proteomes" id="UP000199268">
    <property type="component" value="Unassembled WGS sequence"/>
</dbReference>
<organism evidence="2 3">
    <name type="scientific">Weissella bombi</name>
    <dbReference type="NCBI Taxonomy" id="1505725"/>
    <lineage>
        <taxon>Bacteria</taxon>
        <taxon>Bacillati</taxon>
        <taxon>Bacillota</taxon>
        <taxon>Bacilli</taxon>
        <taxon>Lactobacillales</taxon>
        <taxon>Lactobacillaceae</taxon>
        <taxon>Weissella</taxon>
    </lineage>
</organism>
<dbReference type="InterPro" id="IPR032083">
    <property type="entry name" value="DUF4811"/>
</dbReference>
<proteinExistence type="predicted"/>